<evidence type="ECO:0000256" key="1">
    <source>
        <dbReference type="ARBA" id="ARBA00002274"/>
    </source>
</evidence>
<evidence type="ECO:0000256" key="7">
    <source>
        <dbReference type="ARBA" id="ARBA00022679"/>
    </source>
</evidence>
<organism evidence="14 15">
    <name type="scientific">Salinimicrobium catena</name>
    <dbReference type="NCBI Taxonomy" id="390640"/>
    <lineage>
        <taxon>Bacteria</taxon>
        <taxon>Pseudomonadati</taxon>
        <taxon>Bacteroidota</taxon>
        <taxon>Flavobacteriia</taxon>
        <taxon>Flavobacteriales</taxon>
        <taxon>Flavobacteriaceae</taxon>
        <taxon>Salinimicrobium</taxon>
    </lineage>
</organism>
<sequence>MSSARKLLYPFSLLYGGVMQLRNELYDRGIFSSKEYEVPVIAVGNLSVGGTGKSPMVEYLISLLKDNYRVATLSRGYKRSSSGFLLLNGNEPAAEAGDEPLQFKSKFPEIMVAVDESRQHGIQELLIQAAPPDVIILDDAFQHRKVTAGLYILLTPYGNLYSDDLVLPAGNLREPKWGAKRADLVVVTKCPAKISSEAKQKIRARLKLQPGQELFFSSISYSEEIFGRKEVLPLKELQKRHFTLVTGIANPQPLVGYLKQHSLKFDHKAFPDHHNFTASEIKELRSKGLLLTTEKDYMRLKNDIPEEDLFYLPITTQIVDGKKVFEKAILDFAQKK</sequence>
<evidence type="ECO:0000256" key="4">
    <source>
        <dbReference type="ARBA" id="ARBA00016436"/>
    </source>
</evidence>
<dbReference type="HAMAP" id="MF_00409">
    <property type="entry name" value="LpxK"/>
    <property type="match status" value="1"/>
</dbReference>
<dbReference type="GO" id="GO:0005524">
    <property type="term" value="F:ATP binding"/>
    <property type="evidence" value="ECO:0007669"/>
    <property type="project" value="UniProtKB-UniRule"/>
</dbReference>
<evidence type="ECO:0000256" key="10">
    <source>
        <dbReference type="ARBA" id="ARBA00022840"/>
    </source>
</evidence>
<accession>A0A1H5PFF6</accession>
<dbReference type="NCBIfam" id="TIGR00682">
    <property type="entry name" value="lpxK"/>
    <property type="match status" value="1"/>
</dbReference>
<keyword evidence="8 13" id="KW-0547">Nucleotide-binding</keyword>
<proteinExistence type="inferred from homology"/>
<keyword evidence="10 13" id="KW-0067">ATP-binding</keyword>
<dbReference type="InterPro" id="IPR003758">
    <property type="entry name" value="LpxK"/>
</dbReference>
<keyword evidence="7 13" id="KW-0808">Transferase</keyword>
<comment type="similarity">
    <text evidence="13">Belongs to the LpxK family.</text>
</comment>
<evidence type="ECO:0000256" key="2">
    <source>
        <dbReference type="ARBA" id="ARBA00004870"/>
    </source>
</evidence>
<evidence type="ECO:0000256" key="5">
    <source>
        <dbReference type="ARBA" id="ARBA00022516"/>
    </source>
</evidence>
<dbReference type="PANTHER" id="PTHR42724:SF1">
    <property type="entry name" value="TETRAACYLDISACCHARIDE 4'-KINASE, MITOCHONDRIAL-RELATED"/>
    <property type="match status" value="1"/>
</dbReference>
<dbReference type="AlphaFoldDB" id="A0A1H5PFF6"/>
<dbReference type="STRING" id="390640.SAMN04488034_11514"/>
<dbReference type="GO" id="GO:0009029">
    <property type="term" value="F:lipid-A 4'-kinase activity"/>
    <property type="evidence" value="ECO:0007669"/>
    <property type="project" value="UniProtKB-UniRule"/>
</dbReference>
<comment type="function">
    <text evidence="1 13">Transfers the gamma-phosphate of ATP to the 4'-position of a tetraacyldisaccharide 1-phosphate intermediate (termed DS-1-P) to form tetraacyldisaccharide 1,4'-bis-phosphate (lipid IVA).</text>
</comment>
<dbReference type="EC" id="2.7.1.130" evidence="3 13"/>
<evidence type="ECO:0000256" key="11">
    <source>
        <dbReference type="ARBA" id="ARBA00023098"/>
    </source>
</evidence>
<dbReference type="EMBL" id="FNUG01000015">
    <property type="protein sequence ID" value="SEF12575.1"/>
    <property type="molecule type" value="Genomic_DNA"/>
</dbReference>
<keyword evidence="15" id="KW-1185">Reference proteome</keyword>
<comment type="pathway">
    <text evidence="2 13">Glycolipid biosynthesis; lipid IV(A) biosynthesis; lipid IV(A) from (3R)-3-hydroxytetradecanoyl-[acyl-carrier-protein] and UDP-N-acetyl-alpha-D-glucosamine: step 6/6.</text>
</comment>
<evidence type="ECO:0000313" key="14">
    <source>
        <dbReference type="EMBL" id="SEF12575.1"/>
    </source>
</evidence>
<dbReference type="Pfam" id="PF02606">
    <property type="entry name" value="LpxK"/>
    <property type="match status" value="1"/>
</dbReference>
<comment type="catalytic activity">
    <reaction evidence="13">
        <text>a lipid A disaccharide + ATP = a lipid IVA + ADP + H(+)</text>
        <dbReference type="Rhea" id="RHEA:67840"/>
        <dbReference type="ChEBI" id="CHEBI:15378"/>
        <dbReference type="ChEBI" id="CHEBI:30616"/>
        <dbReference type="ChEBI" id="CHEBI:176343"/>
        <dbReference type="ChEBI" id="CHEBI:176425"/>
        <dbReference type="ChEBI" id="CHEBI:456216"/>
        <dbReference type="EC" id="2.7.1.130"/>
    </reaction>
</comment>
<protein>
    <recommendedName>
        <fullName evidence="4 13">Tetraacyldisaccharide 4'-kinase</fullName>
        <ecNumber evidence="3 13">2.7.1.130</ecNumber>
    </recommendedName>
    <alternativeName>
        <fullName evidence="12 13">Lipid A 4'-kinase</fullName>
    </alternativeName>
</protein>
<keyword evidence="6 13" id="KW-0441">Lipid A biosynthesis</keyword>
<evidence type="ECO:0000256" key="13">
    <source>
        <dbReference type="HAMAP-Rule" id="MF_00409"/>
    </source>
</evidence>
<reference evidence="14 15" key="1">
    <citation type="submission" date="2016-10" db="EMBL/GenBank/DDBJ databases">
        <authorList>
            <person name="de Groot N.N."/>
        </authorList>
    </citation>
    <scope>NUCLEOTIDE SEQUENCE [LARGE SCALE GENOMIC DNA]</scope>
    <source>
        <strain evidence="14 15">DSM 23553</strain>
    </source>
</reference>
<keyword evidence="5 13" id="KW-0444">Lipid biosynthesis</keyword>
<evidence type="ECO:0000256" key="12">
    <source>
        <dbReference type="ARBA" id="ARBA00029757"/>
    </source>
</evidence>
<keyword evidence="11 13" id="KW-0443">Lipid metabolism</keyword>
<dbReference type="PANTHER" id="PTHR42724">
    <property type="entry name" value="TETRAACYLDISACCHARIDE 4'-KINASE"/>
    <property type="match status" value="1"/>
</dbReference>
<dbReference type="GO" id="GO:0009244">
    <property type="term" value="P:lipopolysaccharide core region biosynthetic process"/>
    <property type="evidence" value="ECO:0007669"/>
    <property type="project" value="TreeGrafter"/>
</dbReference>
<comment type="caution">
    <text evidence="13">Lacks conserved residue(s) required for the propagation of feature annotation.</text>
</comment>
<evidence type="ECO:0000256" key="8">
    <source>
        <dbReference type="ARBA" id="ARBA00022741"/>
    </source>
</evidence>
<dbReference type="UniPathway" id="UPA00359">
    <property type="reaction ID" value="UER00482"/>
</dbReference>
<dbReference type="SUPFAM" id="SSF52540">
    <property type="entry name" value="P-loop containing nucleoside triphosphate hydrolases"/>
    <property type="match status" value="1"/>
</dbReference>
<evidence type="ECO:0000256" key="3">
    <source>
        <dbReference type="ARBA" id="ARBA00012071"/>
    </source>
</evidence>
<dbReference type="GO" id="GO:0009245">
    <property type="term" value="P:lipid A biosynthetic process"/>
    <property type="evidence" value="ECO:0007669"/>
    <property type="project" value="UniProtKB-UniRule"/>
</dbReference>
<keyword evidence="9 13" id="KW-0418">Kinase</keyword>
<evidence type="ECO:0000256" key="6">
    <source>
        <dbReference type="ARBA" id="ARBA00022556"/>
    </source>
</evidence>
<dbReference type="OrthoDB" id="9766423at2"/>
<dbReference type="RefSeq" id="WP_093114460.1">
    <property type="nucleotide sequence ID" value="NZ_FNGG01000015.1"/>
</dbReference>
<evidence type="ECO:0000256" key="9">
    <source>
        <dbReference type="ARBA" id="ARBA00022777"/>
    </source>
</evidence>
<dbReference type="Proteomes" id="UP000199448">
    <property type="component" value="Unassembled WGS sequence"/>
</dbReference>
<name>A0A1H5PFF6_9FLAO</name>
<evidence type="ECO:0000313" key="15">
    <source>
        <dbReference type="Proteomes" id="UP000199448"/>
    </source>
</evidence>
<gene>
    <name evidence="13" type="primary">lpxK</name>
    <name evidence="14" type="ORF">SAMN04488034_11514</name>
</gene>
<dbReference type="InterPro" id="IPR027417">
    <property type="entry name" value="P-loop_NTPase"/>
</dbReference>
<dbReference type="GO" id="GO:0005886">
    <property type="term" value="C:plasma membrane"/>
    <property type="evidence" value="ECO:0007669"/>
    <property type="project" value="TreeGrafter"/>
</dbReference>